<protein>
    <recommendedName>
        <fullName evidence="3">Lipoprotein</fullName>
    </recommendedName>
</protein>
<dbReference type="PROSITE" id="PS51257">
    <property type="entry name" value="PROKAR_LIPOPROTEIN"/>
    <property type="match status" value="1"/>
</dbReference>
<gene>
    <name evidence="1" type="ORF">B879_03190</name>
</gene>
<evidence type="ECO:0008006" key="3">
    <source>
        <dbReference type="Google" id="ProtNLM"/>
    </source>
</evidence>
<accession>K1L092</accession>
<evidence type="ECO:0000313" key="1">
    <source>
        <dbReference type="EMBL" id="EKB48191.1"/>
    </source>
</evidence>
<dbReference type="EMBL" id="AMGM01000064">
    <property type="protein sequence ID" value="EKB48191.1"/>
    <property type="molecule type" value="Genomic_DNA"/>
</dbReference>
<reference evidence="1 2" key="1">
    <citation type="journal article" date="2012" name="J. Bacteriol.">
        <title>Draft Genome Sequence of Cecembia lonarensis Strain LW9T, Isolated from Lonar Lake, a Haloalkaline Lake in India.</title>
        <authorList>
            <person name="Shivaji S."/>
            <person name="Ara S."/>
            <person name="Singh A."/>
            <person name="Pinnaka A.K."/>
        </authorList>
    </citation>
    <scope>NUCLEOTIDE SEQUENCE [LARGE SCALE GENOMIC DNA]</scope>
    <source>
        <strain evidence="1 2">LW9</strain>
    </source>
</reference>
<keyword evidence="2" id="KW-1185">Reference proteome</keyword>
<name>K1L092_CECL9</name>
<organism evidence="1 2">
    <name type="scientific">Cecembia lonarensis (strain CCUG 58316 / KCTC 22772 / LW9)</name>
    <dbReference type="NCBI Taxonomy" id="1225176"/>
    <lineage>
        <taxon>Bacteria</taxon>
        <taxon>Pseudomonadati</taxon>
        <taxon>Bacteroidota</taxon>
        <taxon>Cytophagia</taxon>
        <taxon>Cytophagales</taxon>
        <taxon>Cyclobacteriaceae</taxon>
        <taxon>Cecembia</taxon>
    </lineage>
</organism>
<dbReference type="RefSeq" id="WP_009186208.1">
    <property type="nucleotide sequence ID" value="NZ_AMGM01000064.1"/>
</dbReference>
<proteinExistence type="predicted"/>
<comment type="caution">
    <text evidence="1">The sequence shown here is derived from an EMBL/GenBank/DDBJ whole genome shotgun (WGS) entry which is preliminary data.</text>
</comment>
<dbReference type="AlphaFoldDB" id="K1L092"/>
<dbReference type="Proteomes" id="UP000004478">
    <property type="component" value="Unassembled WGS sequence"/>
</dbReference>
<evidence type="ECO:0000313" key="2">
    <source>
        <dbReference type="Proteomes" id="UP000004478"/>
    </source>
</evidence>
<sequence>MKPKAIIFILFLAISCKTVQEPICQSSLESKFLLENVGLKPIEILPPNKVIRFWIDGSSSLTDVLTIILDDTGNYAEFIRFGFVFKKGIIGKKVAGKYEQTETCPSQGWENFLNSIDLHSLFKMESRIFDEEVDPAPMGQPITTYLIEIKIDGEQKKIEFFTFYPSQSFAENMMEYKNLEKLILTSFPPLLEKLRNDQKFYNYRLSYEY</sequence>